<dbReference type="EMBL" id="CP010525">
    <property type="protein sequence ID" value="AJO22385.1"/>
    <property type="molecule type" value="Genomic_DNA"/>
</dbReference>
<evidence type="ECO:0000313" key="10">
    <source>
        <dbReference type="Proteomes" id="UP000070376"/>
    </source>
</evidence>
<dbReference type="InterPro" id="IPR002541">
    <property type="entry name" value="Cyt_c_assembly"/>
</dbReference>
<keyword evidence="9" id="KW-1185">Reference proteome</keyword>
<proteinExistence type="predicted"/>
<name>A0A0C5CAC9_HEYCO</name>
<reference evidence="8" key="3">
    <citation type="submission" date="2016-01" db="EMBL/GenBank/DDBJ databases">
        <authorList>
            <person name="Oliw E.H."/>
        </authorList>
    </citation>
    <scope>NUCLEOTIDE SEQUENCE [LARGE SCALE GENOMIC DNA]</scope>
    <source>
        <strain evidence="8">GED7749B</strain>
    </source>
</reference>
<evidence type="ECO:0000256" key="5">
    <source>
        <dbReference type="SAM" id="Phobius"/>
    </source>
</evidence>
<feature type="transmembrane region" description="Helical" evidence="5">
    <location>
        <begin position="134"/>
        <end position="156"/>
    </location>
</feature>
<dbReference type="PANTHER" id="PTHR30071">
    <property type="entry name" value="HEME EXPORTER PROTEIN C"/>
    <property type="match status" value="1"/>
</dbReference>
<evidence type="ECO:0000313" key="7">
    <source>
        <dbReference type="EMBL" id="AJO22385.1"/>
    </source>
</evidence>
<evidence type="ECO:0000256" key="3">
    <source>
        <dbReference type="ARBA" id="ARBA00022989"/>
    </source>
</evidence>
<dbReference type="GO" id="GO:0017004">
    <property type="term" value="P:cytochrome complex assembly"/>
    <property type="evidence" value="ECO:0007669"/>
    <property type="project" value="InterPro"/>
</dbReference>
<evidence type="ECO:0000313" key="8">
    <source>
        <dbReference type="EMBL" id="KWZ84163.1"/>
    </source>
</evidence>
<evidence type="ECO:0000256" key="2">
    <source>
        <dbReference type="ARBA" id="ARBA00022692"/>
    </source>
</evidence>
<evidence type="ECO:0000256" key="4">
    <source>
        <dbReference type="ARBA" id="ARBA00023136"/>
    </source>
</evidence>
<feature type="domain" description="Cytochrome c assembly protein" evidence="6">
    <location>
        <begin position="68"/>
        <end position="265"/>
    </location>
</feature>
<dbReference type="RefSeq" id="WP_014097841.1">
    <property type="nucleotide sequence ID" value="NZ_CP010525.1"/>
</dbReference>
<feature type="transmembrane region" description="Helical" evidence="5">
    <location>
        <begin position="72"/>
        <end position="88"/>
    </location>
</feature>
<dbReference type="AlphaFoldDB" id="A0A0C5CAC9"/>
<dbReference type="Pfam" id="PF01578">
    <property type="entry name" value="Cytochrom_C_asm"/>
    <property type="match status" value="1"/>
</dbReference>
<comment type="subcellular location">
    <subcellularLocation>
        <location evidence="1">Membrane</location>
        <topology evidence="1">Multi-pass membrane protein</topology>
    </subcellularLocation>
</comment>
<feature type="transmembrane region" description="Helical" evidence="5">
    <location>
        <begin position="248"/>
        <end position="268"/>
    </location>
</feature>
<keyword evidence="4 5" id="KW-0472">Membrane</keyword>
<dbReference type="EMBL" id="LRPN01000032">
    <property type="protein sequence ID" value="KWZ84163.1"/>
    <property type="molecule type" value="Genomic_DNA"/>
</dbReference>
<dbReference type="Proteomes" id="UP000070376">
    <property type="component" value="Unassembled WGS sequence"/>
</dbReference>
<feature type="transmembrane region" description="Helical" evidence="5">
    <location>
        <begin position="219"/>
        <end position="236"/>
    </location>
</feature>
<feature type="transmembrane region" description="Helical" evidence="5">
    <location>
        <begin position="95"/>
        <end position="114"/>
    </location>
</feature>
<organism evidence="8 10">
    <name type="scientific">Heyndrickxia coagulans</name>
    <name type="common">Weizmannia coagulans</name>
    <dbReference type="NCBI Taxonomy" id="1398"/>
    <lineage>
        <taxon>Bacteria</taxon>
        <taxon>Bacillati</taxon>
        <taxon>Bacillota</taxon>
        <taxon>Bacilli</taxon>
        <taxon>Bacillales</taxon>
        <taxon>Bacillaceae</taxon>
        <taxon>Heyndrickxia</taxon>
    </lineage>
</organism>
<feature type="transmembrane region" description="Helical" evidence="5">
    <location>
        <begin position="12"/>
        <end position="30"/>
    </location>
</feature>
<reference evidence="7" key="1">
    <citation type="submission" date="2015-01" db="EMBL/GenBank/DDBJ databases">
        <title>Comparative genome analysis of Bacillus coagulans HM-08, Clostridium butyricum HM-68, Bacillus subtilis HM-66 and Bacillus licheniformis BL-09.</title>
        <authorList>
            <person name="Zhang H."/>
        </authorList>
    </citation>
    <scope>NUCLEOTIDE SEQUENCE [LARGE SCALE GENOMIC DNA]</scope>
    <source>
        <strain evidence="7">HM-08</strain>
    </source>
</reference>
<evidence type="ECO:0000313" key="9">
    <source>
        <dbReference type="Proteomes" id="UP000032024"/>
    </source>
</evidence>
<keyword evidence="3 5" id="KW-1133">Transmembrane helix</keyword>
<sequence>MYAVWTDRLHEGMILLYAASILLYFLDFLHRNRKANKAAFRFLSVVWALQTVIFILYMAHTRRFPVLTLSEGLYFYAWALLTLSLALNRLLRVDFTVFFTNVIGFFIMTVHAFAPEKVSQGAGRMVSELLLMHITMTLIAYVLFSLSFVFSVLYLLQYKWLKEKKWSHRIWRLNDLAKLERLSKWMNAIAVPVLLLGLILGLWWAYLRLPAIHWLDPKIVGSFVVLLVYSFLLYGGERRHMFGKTLAYWNMAAFLIILINFFLITGLSDFHLYY</sequence>
<gene>
    <name evidence="8" type="ORF">HMPREF3213_00952</name>
    <name evidence="7" type="ORF">SB48_HM08orf02507</name>
</gene>
<keyword evidence="2 5" id="KW-0812">Transmembrane</keyword>
<reference evidence="9" key="2">
    <citation type="submission" date="2015-01" db="EMBL/GenBank/DDBJ databases">
        <title>Comparative genome analysis of Bacillus coagulans HM-08, Clostridium butyricum HM-68, Bacillus subtilis HM-66 and Bacillus paralicheniformis BL-09.</title>
        <authorList>
            <person name="Zhang H."/>
        </authorList>
    </citation>
    <scope>NUCLEOTIDE SEQUENCE [LARGE SCALE GENOMIC DNA]</scope>
    <source>
        <strain evidence="9">HM-08</strain>
    </source>
</reference>
<protein>
    <submittedName>
        <fullName evidence="7">Cytochrome c assembly protein</fullName>
    </submittedName>
    <submittedName>
        <fullName evidence="8">Protein HemX</fullName>
    </submittedName>
</protein>
<feature type="transmembrane region" description="Helical" evidence="5">
    <location>
        <begin position="185"/>
        <end position="207"/>
    </location>
</feature>
<dbReference type="Proteomes" id="UP000032024">
    <property type="component" value="Chromosome"/>
</dbReference>
<accession>A0A0C5CAC9</accession>
<dbReference type="GO" id="GO:0005886">
    <property type="term" value="C:plasma membrane"/>
    <property type="evidence" value="ECO:0007669"/>
    <property type="project" value="TreeGrafter"/>
</dbReference>
<dbReference type="PANTHER" id="PTHR30071:SF15">
    <property type="entry name" value="PROTEIN HEMX"/>
    <property type="match status" value="1"/>
</dbReference>
<feature type="transmembrane region" description="Helical" evidence="5">
    <location>
        <begin position="42"/>
        <end position="60"/>
    </location>
</feature>
<dbReference type="STRING" id="1398.AB434_3678"/>
<dbReference type="GeneID" id="93259339"/>
<evidence type="ECO:0000256" key="1">
    <source>
        <dbReference type="ARBA" id="ARBA00004141"/>
    </source>
</evidence>
<dbReference type="InterPro" id="IPR045062">
    <property type="entry name" value="Cyt_c_biogenesis_CcsA/CcmC"/>
</dbReference>
<evidence type="ECO:0000259" key="6">
    <source>
        <dbReference type="Pfam" id="PF01578"/>
    </source>
</evidence>
<reference evidence="10" key="4">
    <citation type="submission" date="2016-01" db="EMBL/GenBank/DDBJ databases">
        <authorList>
            <person name="Mitreva M."/>
            <person name="Pepin K.H."/>
            <person name="Mihindukulasuriya K.A."/>
            <person name="Fulton R."/>
            <person name="Fronick C."/>
            <person name="O'Laughlin M."/>
            <person name="Miner T."/>
            <person name="Herter B."/>
            <person name="Rosa B.A."/>
            <person name="Cordes M."/>
            <person name="Tomlinson C."/>
            <person name="Wollam A."/>
            <person name="Palsikar V.B."/>
            <person name="Mardis E.R."/>
            <person name="Wilson R.K."/>
        </authorList>
    </citation>
    <scope>NUCLEOTIDE SEQUENCE [LARGE SCALE GENOMIC DNA]</scope>
    <source>
        <strain evidence="10">GED7749B</strain>
    </source>
</reference>
<dbReference type="GO" id="GO:0020037">
    <property type="term" value="F:heme binding"/>
    <property type="evidence" value="ECO:0007669"/>
    <property type="project" value="InterPro"/>
</dbReference>
<dbReference type="PATRIC" id="fig|1398.18.peg.1602"/>